<dbReference type="Gene3D" id="3.50.50.60">
    <property type="entry name" value="FAD/NAD(P)-binding domain"/>
    <property type="match status" value="1"/>
</dbReference>
<dbReference type="EMBL" id="JADGJD010000685">
    <property type="protein sequence ID" value="KAJ3049168.1"/>
    <property type="molecule type" value="Genomic_DNA"/>
</dbReference>
<dbReference type="AlphaFoldDB" id="A0AAD5SA06"/>
<accession>A0AAD5SA06</accession>
<proteinExistence type="predicted"/>
<sequence length="532" mass="59326">MHELIIIGAGPHALSLVSTLLERRPDRYLEHPDNGLLFYRTKVDAGDNTRTSHRIHARHYHEDASKGKDKHEREKVQKVLNGAGKVGSRLNAGKRCTDLWEDGHVDIRVRDPSGLRLAHASGAASLAGGLPTQWLLDSMLILDKCVTTEADERLGSWLPSWKKQMEFLRVPHLRSPVNHHPDPSDGMILWQYAVRPSNGKKNAHHLVPSRLQRDKFYTGPFLLPSTEIFWDFCGKAMIDAFGLRNHVSCADVSDIIPMPCGCEEIGENGNPLPDTNGTNEAKFCDHFKVLLADGRIQYARNVVLATGSCNFPRNIPDWAQNAREADEHPPERLAHVYDIAEDHEAYFEKLNGKVLDEFKKLAGKGLLIVGGGITSVHLTRVALDYGCTSVHLISRSKIRIQPFDVNLKWFGPRRPALIASYWSTTCPKARAKLLQEARYPGSDPSACDGCGAASVTDEAWQLIEKGIGDGRVTVTEMCQVDWAQWEKDEFNRGVWKVGMEDGEESEYDLIWLATGSSPTTAAHPLLKTTQVK</sequence>
<dbReference type="PANTHER" id="PTHR38663:SF1">
    <property type="entry name" value="L-ORNITHINE N(5)-MONOOXYGENASE"/>
    <property type="match status" value="1"/>
</dbReference>
<dbReference type="SUPFAM" id="SSF51905">
    <property type="entry name" value="FAD/NAD(P)-binding domain"/>
    <property type="match status" value="1"/>
</dbReference>
<reference evidence="1" key="1">
    <citation type="submission" date="2020-05" db="EMBL/GenBank/DDBJ databases">
        <title>Phylogenomic resolution of chytrid fungi.</title>
        <authorList>
            <person name="Stajich J.E."/>
            <person name="Amses K."/>
            <person name="Simmons R."/>
            <person name="Seto K."/>
            <person name="Myers J."/>
            <person name="Bonds A."/>
            <person name="Quandt C.A."/>
            <person name="Barry K."/>
            <person name="Liu P."/>
            <person name="Grigoriev I."/>
            <person name="Longcore J.E."/>
            <person name="James T.Y."/>
        </authorList>
    </citation>
    <scope>NUCLEOTIDE SEQUENCE</scope>
    <source>
        <strain evidence="1">JEL0318</strain>
    </source>
</reference>
<evidence type="ECO:0000313" key="1">
    <source>
        <dbReference type="EMBL" id="KAJ3049168.1"/>
    </source>
</evidence>
<dbReference type="InterPro" id="IPR036188">
    <property type="entry name" value="FAD/NAD-bd_sf"/>
</dbReference>
<dbReference type="Proteomes" id="UP001212841">
    <property type="component" value="Unassembled WGS sequence"/>
</dbReference>
<dbReference type="SUPFAM" id="SSF51735">
    <property type="entry name" value="NAD(P)-binding Rossmann-fold domains"/>
    <property type="match status" value="1"/>
</dbReference>
<dbReference type="PANTHER" id="PTHR38663">
    <property type="match status" value="1"/>
</dbReference>
<gene>
    <name evidence="1" type="ORF">HK097_009807</name>
</gene>
<evidence type="ECO:0008006" key="3">
    <source>
        <dbReference type="Google" id="ProtNLM"/>
    </source>
</evidence>
<protein>
    <recommendedName>
        <fullName evidence="3">L-ornithine N(5)-oxygenase</fullName>
    </recommendedName>
</protein>
<name>A0AAD5SA06_9FUNG</name>
<dbReference type="InterPro" id="IPR036291">
    <property type="entry name" value="NAD(P)-bd_dom_sf"/>
</dbReference>
<evidence type="ECO:0000313" key="2">
    <source>
        <dbReference type="Proteomes" id="UP001212841"/>
    </source>
</evidence>
<organism evidence="1 2">
    <name type="scientific">Rhizophlyctis rosea</name>
    <dbReference type="NCBI Taxonomy" id="64517"/>
    <lineage>
        <taxon>Eukaryota</taxon>
        <taxon>Fungi</taxon>
        <taxon>Fungi incertae sedis</taxon>
        <taxon>Chytridiomycota</taxon>
        <taxon>Chytridiomycota incertae sedis</taxon>
        <taxon>Chytridiomycetes</taxon>
        <taxon>Rhizophlyctidales</taxon>
        <taxon>Rhizophlyctidaceae</taxon>
        <taxon>Rhizophlyctis</taxon>
    </lineage>
</organism>
<comment type="caution">
    <text evidence="1">The sequence shown here is derived from an EMBL/GenBank/DDBJ whole genome shotgun (WGS) entry which is preliminary data.</text>
</comment>
<keyword evidence="2" id="KW-1185">Reference proteome</keyword>
<feature type="non-terminal residue" evidence="1">
    <location>
        <position position="1"/>
    </location>
</feature>